<organism evidence="1 2">
    <name type="scientific">Escallonia rubra</name>
    <dbReference type="NCBI Taxonomy" id="112253"/>
    <lineage>
        <taxon>Eukaryota</taxon>
        <taxon>Viridiplantae</taxon>
        <taxon>Streptophyta</taxon>
        <taxon>Embryophyta</taxon>
        <taxon>Tracheophyta</taxon>
        <taxon>Spermatophyta</taxon>
        <taxon>Magnoliopsida</taxon>
        <taxon>eudicotyledons</taxon>
        <taxon>Gunneridae</taxon>
        <taxon>Pentapetalae</taxon>
        <taxon>asterids</taxon>
        <taxon>campanulids</taxon>
        <taxon>Escalloniales</taxon>
        <taxon>Escalloniaceae</taxon>
        <taxon>Escallonia</taxon>
    </lineage>
</organism>
<gene>
    <name evidence="1" type="ORF">RJ640_019530</name>
</gene>
<name>A0AA88R153_9ASTE</name>
<dbReference type="EMBL" id="JAVXUO010001677">
    <property type="protein sequence ID" value="KAK2980107.1"/>
    <property type="molecule type" value="Genomic_DNA"/>
</dbReference>
<protein>
    <submittedName>
        <fullName evidence="1">Uncharacterized protein</fullName>
    </submittedName>
</protein>
<keyword evidence="2" id="KW-1185">Reference proteome</keyword>
<accession>A0AA88R153</accession>
<comment type="caution">
    <text evidence="1">The sequence shown here is derived from an EMBL/GenBank/DDBJ whole genome shotgun (WGS) entry which is preliminary data.</text>
</comment>
<reference evidence="1" key="1">
    <citation type="submission" date="2022-12" db="EMBL/GenBank/DDBJ databases">
        <title>Draft genome assemblies for two species of Escallonia (Escalloniales).</title>
        <authorList>
            <person name="Chanderbali A."/>
            <person name="Dervinis C."/>
            <person name="Anghel I."/>
            <person name="Soltis D."/>
            <person name="Soltis P."/>
            <person name="Zapata F."/>
        </authorList>
    </citation>
    <scope>NUCLEOTIDE SEQUENCE</scope>
    <source>
        <strain evidence="1">UCBG92.1500</strain>
        <tissue evidence="1">Leaf</tissue>
    </source>
</reference>
<dbReference type="AlphaFoldDB" id="A0AA88R153"/>
<proteinExistence type="predicted"/>
<evidence type="ECO:0000313" key="1">
    <source>
        <dbReference type="EMBL" id="KAK2980107.1"/>
    </source>
</evidence>
<evidence type="ECO:0000313" key="2">
    <source>
        <dbReference type="Proteomes" id="UP001187471"/>
    </source>
</evidence>
<sequence length="326" mass="36053">MASMLAFSGSTNFLMNLPILLSILTYLAPSFSSSRFLSPLITKTLSSSTCTLISPDFSPGMSIMNTYEFGYSFTSAGVAAMALASRNFNLTKAWDVGDNEFIVWVEEEEEEDSGKGGVNRVEVNHTESLNRNAKQNLTQITIPNAKFIIIPIPSKAFSDRKANYTLLADHSPPDENSINRDEKPSILSSNLDFNRLGLLGLRRRQLLDGHRQHPVLTDCRNCLDVGILRQHELPHELADPPLHPHVLGSLLLFLPLPLPAYHQDAVVLHLHLDITRFQPRHVDYERVGIRVLLYIGGCRSHGLGVAKVGLGRGVRGGLVVVVHHVV</sequence>
<dbReference type="Proteomes" id="UP001187471">
    <property type="component" value="Unassembled WGS sequence"/>
</dbReference>